<dbReference type="PRINTS" id="PR00320">
    <property type="entry name" value="GPROTEINBRPT"/>
</dbReference>
<feature type="repeat" description="WD" evidence="5">
    <location>
        <begin position="262"/>
        <end position="303"/>
    </location>
</feature>
<comment type="subcellular location">
    <subcellularLocation>
        <location evidence="1">Nucleus</location>
    </subcellularLocation>
</comment>
<dbReference type="EMBL" id="WIUZ02000014">
    <property type="protein sequence ID" value="KAF9781320.1"/>
    <property type="molecule type" value="Genomic_DNA"/>
</dbReference>
<evidence type="ECO:0000256" key="3">
    <source>
        <dbReference type="ARBA" id="ARBA00022737"/>
    </source>
</evidence>
<dbReference type="Pfam" id="PF00400">
    <property type="entry name" value="WD40"/>
    <property type="match status" value="5"/>
</dbReference>
<comment type="caution">
    <text evidence="7">The sequence shown here is derived from an EMBL/GenBank/DDBJ whole genome shotgun (WGS) entry which is preliminary data.</text>
</comment>
<organism evidence="7 8">
    <name type="scientific">Thelephora terrestris</name>
    <dbReference type="NCBI Taxonomy" id="56493"/>
    <lineage>
        <taxon>Eukaryota</taxon>
        <taxon>Fungi</taxon>
        <taxon>Dikarya</taxon>
        <taxon>Basidiomycota</taxon>
        <taxon>Agaricomycotina</taxon>
        <taxon>Agaricomycetes</taxon>
        <taxon>Thelephorales</taxon>
        <taxon>Thelephoraceae</taxon>
        <taxon>Thelephora</taxon>
    </lineage>
</organism>
<dbReference type="InterPro" id="IPR015943">
    <property type="entry name" value="WD40/YVTN_repeat-like_dom_sf"/>
</dbReference>
<dbReference type="InterPro" id="IPR001680">
    <property type="entry name" value="WD40_rpt"/>
</dbReference>
<keyword evidence="3" id="KW-0677">Repeat</keyword>
<evidence type="ECO:0000313" key="7">
    <source>
        <dbReference type="EMBL" id="KAF9781320.1"/>
    </source>
</evidence>
<evidence type="ECO:0000313" key="8">
    <source>
        <dbReference type="Proteomes" id="UP000736335"/>
    </source>
</evidence>
<evidence type="ECO:0000256" key="2">
    <source>
        <dbReference type="ARBA" id="ARBA00022574"/>
    </source>
</evidence>
<keyword evidence="4" id="KW-0539">Nucleus</keyword>
<protein>
    <submittedName>
        <fullName evidence="7">WD40 repeat-like protein</fullName>
    </submittedName>
</protein>
<dbReference type="PANTHER" id="PTHR19865:SF0">
    <property type="entry name" value="U3 SMALL NUCLEOLAR RNA-INTERACTING PROTEIN 2"/>
    <property type="match status" value="1"/>
</dbReference>
<feature type="repeat" description="WD" evidence="5">
    <location>
        <begin position="161"/>
        <end position="202"/>
    </location>
</feature>
<reference evidence="7" key="1">
    <citation type="journal article" date="2020" name="Nat. Commun.">
        <title>Large-scale genome sequencing of mycorrhizal fungi provides insights into the early evolution of symbiotic traits.</title>
        <authorList>
            <person name="Miyauchi S."/>
            <person name="Kiss E."/>
            <person name="Kuo A."/>
            <person name="Drula E."/>
            <person name="Kohler A."/>
            <person name="Sanchez-Garcia M."/>
            <person name="Morin E."/>
            <person name="Andreopoulos B."/>
            <person name="Barry K.W."/>
            <person name="Bonito G."/>
            <person name="Buee M."/>
            <person name="Carver A."/>
            <person name="Chen C."/>
            <person name="Cichocki N."/>
            <person name="Clum A."/>
            <person name="Culley D."/>
            <person name="Crous P.W."/>
            <person name="Fauchery L."/>
            <person name="Girlanda M."/>
            <person name="Hayes R.D."/>
            <person name="Keri Z."/>
            <person name="LaButti K."/>
            <person name="Lipzen A."/>
            <person name="Lombard V."/>
            <person name="Magnuson J."/>
            <person name="Maillard F."/>
            <person name="Murat C."/>
            <person name="Nolan M."/>
            <person name="Ohm R.A."/>
            <person name="Pangilinan J."/>
            <person name="Pereira M.F."/>
            <person name="Perotto S."/>
            <person name="Peter M."/>
            <person name="Pfister S."/>
            <person name="Riley R."/>
            <person name="Sitrit Y."/>
            <person name="Stielow J.B."/>
            <person name="Szollosi G."/>
            <person name="Zifcakova L."/>
            <person name="Stursova M."/>
            <person name="Spatafora J.W."/>
            <person name="Tedersoo L."/>
            <person name="Vaario L.M."/>
            <person name="Yamada A."/>
            <person name="Yan M."/>
            <person name="Wang P."/>
            <person name="Xu J."/>
            <person name="Bruns T."/>
            <person name="Baldrian P."/>
            <person name="Vilgalys R."/>
            <person name="Dunand C."/>
            <person name="Henrissat B."/>
            <person name="Grigoriev I.V."/>
            <person name="Hibbett D."/>
            <person name="Nagy L.G."/>
            <person name="Martin F.M."/>
        </authorList>
    </citation>
    <scope>NUCLEOTIDE SEQUENCE</scope>
    <source>
        <strain evidence="7">UH-Tt-Lm1</strain>
    </source>
</reference>
<dbReference type="InterPro" id="IPR036322">
    <property type="entry name" value="WD40_repeat_dom_sf"/>
</dbReference>
<dbReference type="GO" id="GO:0032040">
    <property type="term" value="C:small-subunit processome"/>
    <property type="evidence" value="ECO:0007669"/>
    <property type="project" value="TreeGrafter"/>
</dbReference>
<dbReference type="Proteomes" id="UP000736335">
    <property type="component" value="Unassembled WGS sequence"/>
</dbReference>
<evidence type="ECO:0000256" key="5">
    <source>
        <dbReference type="PROSITE-ProRule" id="PRU00221"/>
    </source>
</evidence>
<dbReference type="InterPro" id="IPR020472">
    <property type="entry name" value="WD40_PAC1"/>
</dbReference>
<dbReference type="Gene3D" id="2.130.10.10">
    <property type="entry name" value="YVTN repeat-like/Quinoprotein amine dehydrogenase"/>
    <property type="match status" value="2"/>
</dbReference>
<dbReference type="SMART" id="SM00320">
    <property type="entry name" value="WD40"/>
    <property type="match status" value="6"/>
</dbReference>
<dbReference type="PROSITE" id="PS50294">
    <property type="entry name" value="WD_REPEATS_REGION"/>
    <property type="match status" value="3"/>
</dbReference>
<dbReference type="OrthoDB" id="189968at2759"/>
<name>A0A9P6H9E1_9AGAM</name>
<dbReference type="PANTHER" id="PTHR19865">
    <property type="entry name" value="U3 SMALL NUCLEOLAR RNA INTERACTING PROTEIN 2"/>
    <property type="match status" value="1"/>
</dbReference>
<keyword evidence="8" id="KW-1185">Reference proteome</keyword>
<dbReference type="PROSITE" id="PS50082">
    <property type="entry name" value="WD_REPEATS_2"/>
    <property type="match status" value="4"/>
</dbReference>
<dbReference type="InterPro" id="IPR039241">
    <property type="entry name" value="Rrp9-like"/>
</dbReference>
<sequence length="548" mass="60256">MPDRFFATASKKRKRPSSSASAPRKKAATTNGKLRSKGPSSGVQQPKKRSARDEELSDATDDDRGLGGVDDMDLRASDEDPYQSGSENENETPAEKRLRLAQMYLEGVKTSLADGEYDAAEIDKDLVSARLKQDVLEHSGKVHLFVGDSYDFEVPPISLRTRGHRFTVTTAVASEDGKFLYTSGKEGSIIKWDLRTGKKLSTVYKKRSVKGKQKADPEGHTDEIWTLALSSDGKYLASGGKDRLVGVWDVETADTISWVKGFTGHRDSISCLAFRKSSQQLFSGSYDRTVKLFDLSVMGYVETLFGHQDFVTSIDSLRGETAVTCGGRDRTVRYWKIVDETQLVFRGGGRSKLRDLLEGGAFEGMNDGEGDKPREKVQKTYIEGSMEVVCMIDETTFVSGGDSGSISLWSTQKKKPIYVQALAHGLHETVSEERGTITSPRWITAIGSLRYSDLFASGSWDGQIKLWKLDQKLKTFSLVGCVSTPGVINSIQLLSVPKGVTYSWGETKKGSLLLVAGIGQETRMGRWIVIKGSGSFNGSLSFIFSPRT</sequence>
<dbReference type="AlphaFoldDB" id="A0A9P6H9E1"/>
<evidence type="ECO:0000256" key="1">
    <source>
        <dbReference type="ARBA" id="ARBA00004123"/>
    </source>
</evidence>
<dbReference type="FunFam" id="2.130.10.10:FF:000899">
    <property type="entry name" value="Chromosome 15, whole genome shotgun sequence"/>
    <property type="match status" value="1"/>
</dbReference>
<gene>
    <name evidence="7" type="ORF">BJ322DRAFT_1080424</name>
</gene>
<dbReference type="InterPro" id="IPR019775">
    <property type="entry name" value="WD40_repeat_CS"/>
</dbReference>
<dbReference type="GO" id="GO:0034511">
    <property type="term" value="F:U3 snoRNA binding"/>
    <property type="evidence" value="ECO:0007669"/>
    <property type="project" value="InterPro"/>
</dbReference>
<dbReference type="PROSITE" id="PS00678">
    <property type="entry name" value="WD_REPEATS_1"/>
    <property type="match status" value="1"/>
</dbReference>
<dbReference type="SUPFAM" id="SSF50978">
    <property type="entry name" value="WD40 repeat-like"/>
    <property type="match status" value="1"/>
</dbReference>
<evidence type="ECO:0000256" key="6">
    <source>
        <dbReference type="SAM" id="MobiDB-lite"/>
    </source>
</evidence>
<feature type="repeat" description="WD" evidence="5">
    <location>
        <begin position="217"/>
        <end position="258"/>
    </location>
</feature>
<reference evidence="7" key="2">
    <citation type="submission" date="2020-11" db="EMBL/GenBank/DDBJ databases">
        <authorList>
            <consortium name="DOE Joint Genome Institute"/>
            <person name="Kuo A."/>
            <person name="Miyauchi S."/>
            <person name="Kiss E."/>
            <person name="Drula E."/>
            <person name="Kohler A."/>
            <person name="Sanchez-Garcia M."/>
            <person name="Andreopoulos B."/>
            <person name="Barry K.W."/>
            <person name="Bonito G."/>
            <person name="Buee M."/>
            <person name="Carver A."/>
            <person name="Chen C."/>
            <person name="Cichocki N."/>
            <person name="Clum A."/>
            <person name="Culley D."/>
            <person name="Crous P.W."/>
            <person name="Fauchery L."/>
            <person name="Girlanda M."/>
            <person name="Hayes R."/>
            <person name="Keri Z."/>
            <person name="Labutti K."/>
            <person name="Lipzen A."/>
            <person name="Lombard V."/>
            <person name="Magnuson J."/>
            <person name="Maillard F."/>
            <person name="Morin E."/>
            <person name="Murat C."/>
            <person name="Nolan M."/>
            <person name="Ohm R."/>
            <person name="Pangilinan J."/>
            <person name="Pereira M."/>
            <person name="Perotto S."/>
            <person name="Peter M."/>
            <person name="Riley R."/>
            <person name="Sitrit Y."/>
            <person name="Stielow B."/>
            <person name="Szollosi G."/>
            <person name="Zifcakova L."/>
            <person name="Stursova M."/>
            <person name="Spatafora J.W."/>
            <person name="Tedersoo L."/>
            <person name="Vaario L.-M."/>
            <person name="Yamada A."/>
            <person name="Yan M."/>
            <person name="Wang P."/>
            <person name="Xu J."/>
            <person name="Bruns T."/>
            <person name="Baldrian P."/>
            <person name="Vilgalys R."/>
            <person name="Henrissat B."/>
            <person name="Grigoriev I.V."/>
            <person name="Hibbett D."/>
            <person name="Nagy L.G."/>
            <person name="Martin F.M."/>
        </authorList>
    </citation>
    <scope>NUCLEOTIDE SEQUENCE</scope>
    <source>
        <strain evidence="7">UH-Tt-Lm1</strain>
    </source>
</reference>
<feature type="region of interest" description="Disordered" evidence="6">
    <location>
        <begin position="1"/>
        <end position="95"/>
    </location>
</feature>
<keyword evidence="2 5" id="KW-0853">WD repeat</keyword>
<proteinExistence type="predicted"/>
<evidence type="ECO:0000256" key="4">
    <source>
        <dbReference type="ARBA" id="ARBA00023242"/>
    </source>
</evidence>
<feature type="repeat" description="WD" evidence="5">
    <location>
        <begin position="304"/>
        <end position="337"/>
    </location>
</feature>
<dbReference type="CDD" id="cd00200">
    <property type="entry name" value="WD40"/>
    <property type="match status" value="1"/>
</dbReference>
<accession>A0A9P6H9E1</accession>